<evidence type="ECO:0000256" key="2">
    <source>
        <dbReference type="ARBA" id="ARBA00022741"/>
    </source>
</evidence>
<organism evidence="6 7">
    <name type="scientific">Paenibacillus oceani</name>
    <dbReference type="NCBI Taxonomy" id="2772510"/>
    <lineage>
        <taxon>Bacteria</taxon>
        <taxon>Bacillati</taxon>
        <taxon>Bacillota</taxon>
        <taxon>Bacilli</taxon>
        <taxon>Bacillales</taxon>
        <taxon>Paenibacillaceae</taxon>
        <taxon>Paenibacillus</taxon>
    </lineage>
</organism>
<keyword evidence="4" id="KW-0067">ATP-binding</keyword>
<dbReference type="PROSITE" id="PS50011">
    <property type="entry name" value="PROTEIN_KINASE_DOM"/>
    <property type="match status" value="1"/>
</dbReference>
<name>A0A927C3K7_9BACL</name>
<dbReference type="Proteomes" id="UP000639396">
    <property type="component" value="Unassembled WGS sequence"/>
</dbReference>
<accession>A0A927C3K7</accession>
<keyword evidence="2" id="KW-0547">Nucleotide-binding</keyword>
<protein>
    <submittedName>
        <fullName evidence="6">Serine/threonine protein kinase</fullName>
    </submittedName>
</protein>
<dbReference type="SMART" id="SM00220">
    <property type="entry name" value="S_TKc"/>
    <property type="match status" value="1"/>
</dbReference>
<keyword evidence="6" id="KW-0723">Serine/threonine-protein kinase</keyword>
<dbReference type="InterPro" id="IPR000719">
    <property type="entry name" value="Prot_kinase_dom"/>
</dbReference>
<proteinExistence type="predicted"/>
<dbReference type="Gene3D" id="1.10.510.10">
    <property type="entry name" value="Transferase(Phosphotransferase) domain 1"/>
    <property type="match status" value="1"/>
</dbReference>
<evidence type="ECO:0000259" key="5">
    <source>
        <dbReference type="PROSITE" id="PS50011"/>
    </source>
</evidence>
<evidence type="ECO:0000256" key="1">
    <source>
        <dbReference type="ARBA" id="ARBA00022679"/>
    </source>
</evidence>
<dbReference type="InterPro" id="IPR011009">
    <property type="entry name" value="Kinase-like_dom_sf"/>
</dbReference>
<dbReference type="GO" id="GO:0042594">
    <property type="term" value="P:response to starvation"/>
    <property type="evidence" value="ECO:0007669"/>
    <property type="project" value="TreeGrafter"/>
</dbReference>
<dbReference type="PANTHER" id="PTHR24348">
    <property type="entry name" value="SERINE/THREONINE-PROTEIN KINASE UNC-51-RELATED"/>
    <property type="match status" value="1"/>
</dbReference>
<comment type="caution">
    <text evidence="6">The sequence shown here is derived from an EMBL/GenBank/DDBJ whole genome shotgun (WGS) entry which is preliminary data.</text>
</comment>
<gene>
    <name evidence="6" type="ORF">IDH45_01615</name>
</gene>
<dbReference type="GO" id="GO:0005524">
    <property type="term" value="F:ATP binding"/>
    <property type="evidence" value="ECO:0007669"/>
    <property type="project" value="UniProtKB-KW"/>
</dbReference>
<reference evidence="6" key="1">
    <citation type="submission" date="2020-09" db="EMBL/GenBank/DDBJ databases">
        <title>A novel bacterium of genus Paenibacillus, isolated from South China Sea.</title>
        <authorList>
            <person name="Huang H."/>
            <person name="Mo K."/>
            <person name="Hu Y."/>
        </authorList>
    </citation>
    <scope>NUCLEOTIDE SEQUENCE</scope>
    <source>
        <strain evidence="6">IB182363</strain>
    </source>
</reference>
<feature type="domain" description="Protein kinase" evidence="5">
    <location>
        <begin position="18"/>
        <end position="306"/>
    </location>
</feature>
<sequence length="313" mass="35401">MRAPDLTVEQVQKICPNFTQIEYVGRGGQKTVFSGVFAGTKYAIKFLDLTSIQNQQAPNSAITQDPHITVSPVEDIREDVLARAKREIDIMDRCETSTLVKLGPIGMTLVDYDNKKLLYFTEELISGDDLHNIIRRDKFISLNEGIQIGIDIATAIKHLWNINMVHRDVKPRNIMRRDTGGYVLLDTGLAFDLSDESLTAAFITVGTPIYMSPEQLKNVRRGIDFRSDLFLLGIVLYEALTGQHPFFNRGINSMQLVANIVTNPIESPNKVRKDLPNSLNTIIMRLLAKEPHLRFKSCDSLMEKLLQAREEIQ</sequence>
<evidence type="ECO:0000313" key="7">
    <source>
        <dbReference type="Proteomes" id="UP000639396"/>
    </source>
</evidence>
<dbReference type="GO" id="GO:0004674">
    <property type="term" value="F:protein serine/threonine kinase activity"/>
    <property type="evidence" value="ECO:0007669"/>
    <property type="project" value="UniProtKB-KW"/>
</dbReference>
<dbReference type="EMBL" id="JACXJA010000002">
    <property type="protein sequence ID" value="MBD2860683.1"/>
    <property type="molecule type" value="Genomic_DNA"/>
</dbReference>
<dbReference type="GO" id="GO:0034045">
    <property type="term" value="C:phagophore assembly site membrane"/>
    <property type="evidence" value="ECO:0007669"/>
    <property type="project" value="TreeGrafter"/>
</dbReference>
<dbReference type="PANTHER" id="PTHR24348:SF22">
    <property type="entry name" value="NON-SPECIFIC SERINE_THREONINE PROTEIN KINASE"/>
    <property type="match status" value="1"/>
</dbReference>
<evidence type="ECO:0000256" key="3">
    <source>
        <dbReference type="ARBA" id="ARBA00022777"/>
    </source>
</evidence>
<dbReference type="GO" id="GO:0005829">
    <property type="term" value="C:cytosol"/>
    <property type="evidence" value="ECO:0007669"/>
    <property type="project" value="TreeGrafter"/>
</dbReference>
<evidence type="ECO:0000256" key="4">
    <source>
        <dbReference type="ARBA" id="ARBA00022840"/>
    </source>
</evidence>
<dbReference type="Pfam" id="PF00069">
    <property type="entry name" value="Pkinase"/>
    <property type="match status" value="1"/>
</dbReference>
<dbReference type="GO" id="GO:0005776">
    <property type="term" value="C:autophagosome"/>
    <property type="evidence" value="ECO:0007669"/>
    <property type="project" value="TreeGrafter"/>
</dbReference>
<dbReference type="InterPro" id="IPR045269">
    <property type="entry name" value="Atg1-like"/>
</dbReference>
<dbReference type="SUPFAM" id="SSF56112">
    <property type="entry name" value="Protein kinase-like (PK-like)"/>
    <property type="match status" value="1"/>
</dbReference>
<dbReference type="RefSeq" id="WP_190924042.1">
    <property type="nucleotide sequence ID" value="NZ_JACXJA010000002.1"/>
</dbReference>
<keyword evidence="3 6" id="KW-0418">Kinase</keyword>
<evidence type="ECO:0000313" key="6">
    <source>
        <dbReference type="EMBL" id="MBD2860683.1"/>
    </source>
</evidence>
<keyword evidence="7" id="KW-1185">Reference proteome</keyword>
<dbReference type="CDD" id="cd14014">
    <property type="entry name" value="STKc_PknB_like"/>
    <property type="match status" value="1"/>
</dbReference>
<dbReference type="AlphaFoldDB" id="A0A927C3K7"/>
<keyword evidence="1" id="KW-0808">Transferase</keyword>